<dbReference type="EMBL" id="BOOO01000073">
    <property type="protein sequence ID" value="GII34975.1"/>
    <property type="molecule type" value="Genomic_DNA"/>
</dbReference>
<evidence type="ECO:0000313" key="2">
    <source>
        <dbReference type="EMBL" id="GII34975.1"/>
    </source>
</evidence>
<reference evidence="2 3" key="1">
    <citation type="submission" date="2021-01" db="EMBL/GenBank/DDBJ databases">
        <title>Whole genome shotgun sequence of Planotetraspora mira NBRC 15435.</title>
        <authorList>
            <person name="Komaki H."/>
            <person name="Tamura T."/>
        </authorList>
    </citation>
    <scope>NUCLEOTIDE SEQUENCE [LARGE SCALE GENOMIC DNA]</scope>
    <source>
        <strain evidence="2 3">NBRC 15435</strain>
    </source>
</reference>
<organism evidence="2 3">
    <name type="scientific">Planotetraspora mira</name>
    <dbReference type="NCBI Taxonomy" id="58121"/>
    <lineage>
        <taxon>Bacteria</taxon>
        <taxon>Bacillati</taxon>
        <taxon>Actinomycetota</taxon>
        <taxon>Actinomycetes</taxon>
        <taxon>Streptosporangiales</taxon>
        <taxon>Streptosporangiaceae</taxon>
        <taxon>Planotetraspora</taxon>
    </lineage>
</organism>
<feature type="transmembrane region" description="Helical" evidence="1">
    <location>
        <begin position="214"/>
        <end position="233"/>
    </location>
</feature>
<name>A0A8J3TYD4_9ACTN</name>
<proteinExistence type="predicted"/>
<accession>A0A8J3TYD4</accession>
<dbReference type="Proteomes" id="UP000650628">
    <property type="component" value="Unassembled WGS sequence"/>
</dbReference>
<dbReference type="PROSITE" id="PS51257">
    <property type="entry name" value="PROKAR_LIPOPROTEIN"/>
    <property type="match status" value="1"/>
</dbReference>
<gene>
    <name evidence="2" type="ORF">Pmi06nite_84170</name>
</gene>
<evidence type="ECO:0000256" key="1">
    <source>
        <dbReference type="SAM" id="Phobius"/>
    </source>
</evidence>
<feature type="transmembrane region" description="Helical" evidence="1">
    <location>
        <begin position="108"/>
        <end position="127"/>
    </location>
</feature>
<keyword evidence="1" id="KW-1133">Transmembrane helix</keyword>
<protein>
    <submittedName>
        <fullName evidence="2">Uncharacterized protein</fullName>
    </submittedName>
</protein>
<keyword evidence="1" id="KW-0472">Membrane</keyword>
<evidence type="ECO:0000313" key="3">
    <source>
        <dbReference type="Proteomes" id="UP000650628"/>
    </source>
</evidence>
<keyword evidence="3" id="KW-1185">Reference proteome</keyword>
<keyword evidence="1" id="KW-0812">Transmembrane</keyword>
<comment type="caution">
    <text evidence="2">The sequence shown here is derived from an EMBL/GenBank/DDBJ whole genome shotgun (WGS) entry which is preliminary data.</text>
</comment>
<sequence length="239" mass="25652">MFSLRLCNVGSLSSVSCQTYDLPPRVGVPGRIFRAALAQRVQFDLMVEAAGVFRDEAAVDEGGYDARTVPTAATSLPRRPPSDPANCLMYLHPVHDPNRGDHPKGGGAARGIGCAVVLVLFALMFIVGPIRALGPALQAARGEGTHGTLAIKARSCSKNGCRWSGDFVSTDNRLKVADVETDDLKQKTRVGERVVVIYVEGKAYAEGTTAWKTGVLIIVGFSIVVIGGVIWLWRFSRRA</sequence>
<dbReference type="AlphaFoldDB" id="A0A8J3TYD4"/>